<dbReference type="EMBL" id="CP017675">
    <property type="protein sequence ID" value="APB33007.1"/>
    <property type="molecule type" value="Genomic_DNA"/>
</dbReference>
<dbReference type="Gene3D" id="3.40.30.10">
    <property type="entry name" value="Glutaredoxin"/>
    <property type="match status" value="1"/>
</dbReference>
<dbReference type="InterPro" id="IPR052565">
    <property type="entry name" value="Glutaredoxin-like_YDR286C"/>
</dbReference>
<keyword evidence="1" id="KW-0413">Isomerase</keyword>
<dbReference type="PANTHER" id="PTHR33558:SF1">
    <property type="entry name" value="GLUTAREDOXIN-LIKE PROTEIN C5ORF63 HOMOLOG"/>
    <property type="match status" value="1"/>
</dbReference>
<dbReference type="KEGG" id="glt:GlitD10_0693"/>
<protein>
    <submittedName>
        <fullName evidence="1">Thiol-disulfide isomerase and thioredoxins</fullName>
    </submittedName>
</protein>
<dbReference type="Proteomes" id="UP000180235">
    <property type="component" value="Chromosome"/>
</dbReference>
<gene>
    <name evidence="1" type="ORF">GlitD10_0693</name>
</gene>
<name>A0A1J0AAP9_9CYAN</name>
<organism evidence="1 2">
    <name type="scientific">Gloeomargarita lithophora Alchichica-D10</name>
    <dbReference type="NCBI Taxonomy" id="1188229"/>
    <lineage>
        <taxon>Bacteria</taxon>
        <taxon>Bacillati</taxon>
        <taxon>Cyanobacteriota</taxon>
        <taxon>Cyanophyceae</taxon>
        <taxon>Gloeomargaritales</taxon>
        <taxon>Gloeomargaritaceae</taxon>
        <taxon>Gloeomargarita</taxon>
    </lineage>
</organism>
<accession>A0A1J0AAP9</accession>
<dbReference type="STRING" id="1188229.GlitD10_0693"/>
<dbReference type="SUPFAM" id="SSF52833">
    <property type="entry name" value="Thioredoxin-like"/>
    <property type="match status" value="1"/>
</dbReference>
<keyword evidence="2" id="KW-1185">Reference proteome</keyword>
<sequence>MAGRCSIKSGGVGSFSRQAVPKQSQSSWFAATAGSDPWRMSHNNASVNSTAMTLPHLVLYGKPGCHLCAGLREKLMAIAPGLFTLEERDITTDAQWWQKYQYEIPVLALLIGEQEQLLPRLSPRLSAPQCRRYLVDWLAQN</sequence>
<reference evidence="1 2" key="1">
    <citation type="submission" date="2016-10" db="EMBL/GenBank/DDBJ databases">
        <title>Description of Gloeomargarita lithophora gen. nov., sp. nov., a thylakoid-bearing basal-branching cyanobacterium with intracellular carbonates, and proposal for Gloeomargaritales ord. nov.</title>
        <authorList>
            <person name="Moreira D."/>
            <person name="Tavera R."/>
            <person name="Benzerara K."/>
            <person name="Skouri-Panet F."/>
            <person name="Couradeau E."/>
            <person name="Gerard E."/>
            <person name="Loussert C."/>
            <person name="Novelo E."/>
            <person name="Zivanovic Y."/>
            <person name="Lopez-Garcia P."/>
        </authorList>
    </citation>
    <scope>NUCLEOTIDE SEQUENCE [LARGE SCALE GENOMIC DNA]</scope>
    <source>
        <strain evidence="1 2">D10</strain>
    </source>
</reference>
<evidence type="ECO:0000313" key="1">
    <source>
        <dbReference type="EMBL" id="APB33007.1"/>
    </source>
</evidence>
<dbReference type="InterPro" id="IPR036249">
    <property type="entry name" value="Thioredoxin-like_sf"/>
</dbReference>
<dbReference type="PANTHER" id="PTHR33558">
    <property type="entry name" value="GLUTAREDOXIN-LIKE PROTEIN C5ORF63 HOMOLOG"/>
    <property type="match status" value="1"/>
</dbReference>
<dbReference type="AlphaFoldDB" id="A0A1J0AAP9"/>
<dbReference type="GO" id="GO:0016853">
    <property type="term" value="F:isomerase activity"/>
    <property type="evidence" value="ECO:0007669"/>
    <property type="project" value="UniProtKB-KW"/>
</dbReference>
<evidence type="ECO:0000313" key="2">
    <source>
        <dbReference type="Proteomes" id="UP000180235"/>
    </source>
</evidence>
<dbReference type="InterPro" id="IPR008554">
    <property type="entry name" value="Glutaredoxin-like"/>
</dbReference>
<dbReference type="Pfam" id="PF05768">
    <property type="entry name" value="Glrx-like"/>
    <property type="match status" value="1"/>
</dbReference>
<proteinExistence type="predicted"/>